<organism evidence="2 3">
    <name type="scientific">Acanthosepion pharaonis</name>
    <name type="common">Pharaoh cuttlefish</name>
    <name type="synonym">Sepia pharaonis</name>
    <dbReference type="NCBI Taxonomy" id="158019"/>
    <lineage>
        <taxon>Eukaryota</taxon>
        <taxon>Metazoa</taxon>
        <taxon>Spiralia</taxon>
        <taxon>Lophotrochozoa</taxon>
        <taxon>Mollusca</taxon>
        <taxon>Cephalopoda</taxon>
        <taxon>Coleoidea</taxon>
        <taxon>Decapodiformes</taxon>
        <taxon>Sepiida</taxon>
        <taxon>Sepiina</taxon>
        <taxon>Sepiidae</taxon>
        <taxon>Acanthosepion</taxon>
    </lineage>
</organism>
<dbReference type="EMBL" id="CAHIKZ030004476">
    <property type="protein sequence ID" value="CAE1311053.1"/>
    <property type="molecule type" value="Genomic_DNA"/>
</dbReference>
<sequence length="172" mass="20058">MPFLFFFFLLFSSFVLHFNASLSKYFLRYINIFHLFSSSFSSSTLQCFSLQIHFTLPFLFFSSCLHQLTCSSILFHSLLLPFATFSPAAPLSPSSSFLLSFLLYIHLNCPFYIFKLVFFSFLFFLFFPMSNFLSTHPPLSLSLSLFLSFFLSFSLYITVFIFIIYALPFLCP</sequence>
<keyword evidence="1" id="KW-0812">Transmembrane</keyword>
<gene>
    <name evidence="2" type="ORF">SPHA_62531</name>
</gene>
<evidence type="ECO:0000313" key="2">
    <source>
        <dbReference type="EMBL" id="CAE1311053.1"/>
    </source>
</evidence>
<reference evidence="2" key="1">
    <citation type="submission" date="2021-01" db="EMBL/GenBank/DDBJ databases">
        <authorList>
            <person name="Li R."/>
            <person name="Bekaert M."/>
        </authorList>
    </citation>
    <scope>NUCLEOTIDE SEQUENCE</scope>
    <source>
        <strain evidence="2">Farmed</strain>
    </source>
</reference>
<feature type="transmembrane region" description="Helical" evidence="1">
    <location>
        <begin position="39"/>
        <end position="61"/>
    </location>
</feature>
<keyword evidence="1" id="KW-1133">Transmembrane helix</keyword>
<keyword evidence="1" id="KW-0472">Membrane</keyword>
<feature type="transmembrane region" description="Helical" evidence="1">
    <location>
        <begin position="145"/>
        <end position="167"/>
    </location>
</feature>
<keyword evidence="3" id="KW-1185">Reference proteome</keyword>
<evidence type="ECO:0000313" key="3">
    <source>
        <dbReference type="Proteomes" id="UP000597762"/>
    </source>
</evidence>
<name>A0A812E192_ACAPH</name>
<comment type="caution">
    <text evidence="2">The sequence shown here is derived from an EMBL/GenBank/DDBJ whole genome shotgun (WGS) entry which is preliminary data.</text>
</comment>
<evidence type="ECO:0000256" key="1">
    <source>
        <dbReference type="SAM" id="Phobius"/>
    </source>
</evidence>
<protein>
    <submittedName>
        <fullName evidence="2">Uncharacterized protein</fullName>
    </submittedName>
</protein>
<dbReference type="Proteomes" id="UP000597762">
    <property type="component" value="Unassembled WGS sequence"/>
</dbReference>
<dbReference type="AlphaFoldDB" id="A0A812E192"/>
<proteinExistence type="predicted"/>
<accession>A0A812E192</accession>
<feature type="transmembrane region" description="Helical" evidence="1">
    <location>
        <begin position="111"/>
        <end position="133"/>
    </location>
</feature>